<dbReference type="Gene3D" id="3.90.320.10">
    <property type="match status" value="1"/>
</dbReference>
<evidence type="ECO:0000259" key="1">
    <source>
        <dbReference type="Pfam" id="PF12705"/>
    </source>
</evidence>
<dbReference type="InterPro" id="IPR011604">
    <property type="entry name" value="PDDEXK-like_dom_sf"/>
</dbReference>
<organism evidence="2 3">
    <name type="scientific">Alistipes communis</name>
    <dbReference type="NCBI Taxonomy" id="2585118"/>
    <lineage>
        <taxon>Bacteria</taxon>
        <taxon>Pseudomonadati</taxon>
        <taxon>Bacteroidota</taxon>
        <taxon>Bacteroidia</taxon>
        <taxon>Bacteroidales</taxon>
        <taxon>Rikenellaceae</taxon>
        <taxon>Alistipes</taxon>
    </lineage>
</organism>
<reference evidence="3" key="1">
    <citation type="submission" date="2019-06" db="EMBL/GenBank/DDBJ databases">
        <title>Alistipes onderdonkii subsp. vulgaris subsp. nov., Alistipes dispar sp. nov. and Alistipes communis sp. nov., isolated from human faeces, and creation of Alistipes onderdonkii subsp. onderdonkii subsp. nov.</title>
        <authorList>
            <person name="Sakamoto M."/>
            <person name="Ikeyama N."/>
            <person name="Ogata Y."/>
            <person name="Suda W."/>
            <person name="Iino T."/>
            <person name="Hattori M."/>
            <person name="Ohkuma M."/>
        </authorList>
    </citation>
    <scope>NUCLEOTIDE SEQUENCE [LARGE SCALE GENOMIC DNA]</scope>
    <source>
        <strain evidence="3">5CBH24</strain>
    </source>
</reference>
<name>A0A4Y1WUW3_9BACT</name>
<dbReference type="Pfam" id="PF12705">
    <property type="entry name" value="PDDEXK_1"/>
    <property type="match status" value="1"/>
</dbReference>
<gene>
    <name evidence="2" type="ORF">A5CBH24_21960</name>
</gene>
<dbReference type="GeneID" id="78342910"/>
<dbReference type="InterPro" id="IPR027417">
    <property type="entry name" value="P-loop_NTPase"/>
</dbReference>
<dbReference type="SUPFAM" id="SSF52540">
    <property type="entry name" value="P-loop containing nucleoside triphosphate hydrolases"/>
    <property type="match status" value="1"/>
</dbReference>
<dbReference type="Proteomes" id="UP000318946">
    <property type="component" value="Chromosome"/>
</dbReference>
<dbReference type="Gene3D" id="3.40.50.300">
    <property type="entry name" value="P-loop containing nucleotide triphosphate hydrolases"/>
    <property type="match status" value="1"/>
</dbReference>
<protein>
    <recommendedName>
        <fullName evidence="1">PD-(D/E)XK endonuclease-like domain-containing protein</fullName>
    </recommendedName>
</protein>
<dbReference type="RefSeq" id="WP_141413206.1">
    <property type="nucleotide sequence ID" value="NZ_AP019735.1"/>
</dbReference>
<dbReference type="KEGG" id="acou:A5CBH24_21960"/>
<dbReference type="EMBL" id="AP019735">
    <property type="protein sequence ID" value="BBL04883.1"/>
    <property type="molecule type" value="Genomic_DNA"/>
</dbReference>
<evidence type="ECO:0000313" key="3">
    <source>
        <dbReference type="Proteomes" id="UP000318946"/>
    </source>
</evidence>
<keyword evidence="3" id="KW-1185">Reference proteome</keyword>
<feature type="domain" description="PD-(D/E)XK endonuclease-like" evidence="1">
    <location>
        <begin position="661"/>
        <end position="952"/>
    </location>
</feature>
<accession>A0A4Y1WUW3</accession>
<dbReference type="OrthoDB" id="9762792at2"/>
<dbReference type="InterPro" id="IPR038726">
    <property type="entry name" value="PDDEXK_AddAB-type"/>
</dbReference>
<dbReference type="AlphaFoldDB" id="A0A4Y1WUW3"/>
<sequence>MQSFLQEVAADLYRRYGEDVSSLHILFPTRRARHFFIDALSHLAERPMWQPRWLTIDDLMQEVSGLHSGERIRLIAELYKVYSACHDEPFDKFYFWGEMLLNDFDTIDKYRVDADALFRNIYELKELESDVSYLTPEQLEVIRQFWANFTDGATLSEEKRRFLAVWRTLGDVYHGFRARLQRQGIAYGGMMQRAAAERLLAGDFAFAERRRYVVAGFNALSACEKVLFRFLQHNAETDFYWDYDDYYLKNTDQEAGMFVRENHASFPPVVELSHDNFRKEKELTVVSTPSNAVQCKYAGRILDALRTGADGRKRPLDKETAVVLTDENLLLPLLHALPEKAGGINVTMGYPIKTTLAYAFLERLVELQAHRREGRDGTSFYHVDAAGILAHPYVARSAPQTIEQLRRTMLADRRIRMTADELGQTPLLKTLFTPAAEWRELSDYLLRAVAAVAREPYDGDDARQRVEFLAVISEQLIRLRNSLEACDIEITTSIYTSLLRRHLQTVRIPFEGEPLEGLQVMGILETRNLDFRNVVLLSMNDDNFPGNRVAQASFIPYNLRAAFDLPTPAHHEGVYAYYFYRLVQRAERVYMLYCAHADEKTTGEQSHYIYQLDFETGFRLKRVEVGVDVNLAENPPIEVAKEGDVWEKLSRFVDPESPAMLSPTAFFRYVACPLRFYFYSVARLKADDDLTEEVDAPMFGTILHAAAQRLYERIAGEDHPGGTLRALVGSGAVERAVAAAINSEYLQNEAADVKEYPGNLMLVHGIVSKYLRHGVVAYDAAHDGFRVEGLERPVEDSFPFVSAGRELRVRFGGIADRIDRLDDGRLRVVDYKTGESQLEFAGVEALFNGEAKQRQSNVLQTLLYAMMLTHSEGCEAVPALYYVRRMNHPDYSPELVDRSTGGVGEGYSAYAVDFERLLGEKLAELFDPAVPFRATDDAEHTCRYCDYRQICRR</sequence>
<proteinExistence type="predicted"/>
<evidence type="ECO:0000313" key="2">
    <source>
        <dbReference type="EMBL" id="BBL04883.1"/>
    </source>
</evidence>